<evidence type="ECO:0000313" key="3">
    <source>
        <dbReference type="EMBL" id="GGZ35771.1"/>
    </source>
</evidence>
<evidence type="ECO:0000313" key="4">
    <source>
        <dbReference type="Proteomes" id="UP000619457"/>
    </source>
</evidence>
<dbReference type="EMBL" id="BMWX01000006">
    <property type="protein sequence ID" value="GGZ35771.1"/>
    <property type="molecule type" value="Genomic_DNA"/>
</dbReference>
<dbReference type="AlphaFoldDB" id="A0A918UVC3"/>
<gene>
    <name evidence="3" type="ORF">GCM10007049_31270</name>
</gene>
<protein>
    <recommendedName>
        <fullName evidence="5">Response regulator receiver domain-containing protein</fullName>
    </recommendedName>
</protein>
<dbReference type="Gene3D" id="3.40.50.2300">
    <property type="match status" value="1"/>
</dbReference>
<keyword evidence="4" id="KW-1185">Reference proteome</keyword>
<dbReference type="SUPFAM" id="SSF52172">
    <property type="entry name" value="CheY-like"/>
    <property type="match status" value="1"/>
</dbReference>
<dbReference type="InterPro" id="IPR001789">
    <property type="entry name" value="Sig_transdc_resp-reg_receiver"/>
</dbReference>
<evidence type="ECO:0008006" key="5">
    <source>
        <dbReference type="Google" id="ProtNLM"/>
    </source>
</evidence>
<sequence length="576" mass="66637">MNALLIHANNLNPNLDNKFPGDKVAFDYSHSIQRSNFILDRFLHEELSKVFKNKEYQVIVIPYTLSQQNYLELTGLRVAAHIRTTEEFNHQYVPIVFVGPETPEEIARLSDLGNILFTSGIFSTVHQESDFLKKFFDRIMREKSKITESEHQKGIERLQLSPPANYQSHHSIDNELALQRWSKYLKCDDKIPEVKEKLQTGLYFKYHRVLNPLNSSGTGSTYLISGKGKVLLVDDEAEKGWADFYSYFFQNNVNNKSIEFEALALDFKSLIQQDIIEAARRKVEQFDADVVLLDLRLCDMDFDAAPQPKPKDLTGYKILEEIKKINKGNQVIITTASNKVWNYQSTYEIGANGYIVKRHDSDVAEDIKNLKNTIQSAVERADYLKVTWSLTYSLKDSLDRAIRDKKLDNRFGRELILILDSSFNLYDNASTPNDFAYAYLSLFKCLELVTNELTFQEDGTWMIIGPEHLKHFRFDEDTFTYQEISSASFKNNLPSIFEKITGLCFQLWNYEQIEVQKLYYSIRRRNEFIHPSENKLPTTLKSECDKIFMPDGYSVLLNQISTFGNKITLCGYSGAC</sequence>
<dbReference type="GO" id="GO:0000160">
    <property type="term" value="P:phosphorelay signal transduction system"/>
    <property type="evidence" value="ECO:0007669"/>
    <property type="project" value="InterPro"/>
</dbReference>
<dbReference type="Pfam" id="PF22563">
    <property type="entry name" value="iREC"/>
    <property type="match status" value="1"/>
</dbReference>
<organism evidence="3 4">
    <name type="scientific">Echinicola pacifica</name>
    <dbReference type="NCBI Taxonomy" id="346377"/>
    <lineage>
        <taxon>Bacteria</taxon>
        <taxon>Pseudomonadati</taxon>
        <taxon>Bacteroidota</taxon>
        <taxon>Cytophagia</taxon>
        <taxon>Cytophagales</taxon>
        <taxon>Cyclobacteriaceae</taxon>
        <taxon>Echinicola</taxon>
    </lineage>
</organism>
<name>A0A918UVC3_9BACT</name>
<dbReference type="CDD" id="cd00156">
    <property type="entry name" value="REC"/>
    <property type="match status" value="1"/>
</dbReference>
<accession>A0A918UVC3</accession>
<feature type="domain" description="Inactive Receiver" evidence="2">
    <location>
        <begin position="15"/>
        <end position="122"/>
    </location>
</feature>
<comment type="caution">
    <text evidence="3">The sequence shown here is derived from an EMBL/GenBank/DDBJ whole genome shotgun (WGS) entry which is preliminary data.</text>
</comment>
<reference evidence="3" key="1">
    <citation type="journal article" date="2014" name="Int. J. Syst. Evol. Microbiol.">
        <title>Complete genome sequence of Corynebacterium casei LMG S-19264T (=DSM 44701T), isolated from a smear-ripened cheese.</title>
        <authorList>
            <consortium name="US DOE Joint Genome Institute (JGI-PGF)"/>
            <person name="Walter F."/>
            <person name="Albersmeier A."/>
            <person name="Kalinowski J."/>
            <person name="Ruckert C."/>
        </authorList>
    </citation>
    <scope>NUCLEOTIDE SEQUENCE</scope>
    <source>
        <strain evidence="3">KCTC 12368</strain>
    </source>
</reference>
<evidence type="ECO:0000259" key="2">
    <source>
        <dbReference type="Pfam" id="PF22563"/>
    </source>
</evidence>
<dbReference type="Proteomes" id="UP000619457">
    <property type="component" value="Unassembled WGS sequence"/>
</dbReference>
<dbReference type="RefSeq" id="WP_018475505.1">
    <property type="nucleotide sequence ID" value="NZ_BMWX01000006.1"/>
</dbReference>
<proteinExistence type="predicted"/>
<dbReference type="Pfam" id="PF00072">
    <property type="entry name" value="Response_reg"/>
    <property type="match status" value="1"/>
</dbReference>
<dbReference type="InterPro" id="IPR011006">
    <property type="entry name" value="CheY-like_superfamily"/>
</dbReference>
<reference evidence="3" key="2">
    <citation type="submission" date="2020-09" db="EMBL/GenBank/DDBJ databases">
        <authorList>
            <person name="Sun Q."/>
            <person name="Kim S."/>
        </authorList>
    </citation>
    <scope>NUCLEOTIDE SEQUENCE</scope>
    <source>
        <strain evidence="3">KCTC 12368</strain>
    </source>
</reference>
<feature type="domain" description="Response regulatory" evidence="1">
    <location>
        <begin position="277"/>
        <end position="362"/>
    </location>
</feature>
<dbReference type="InterPro" id="IPR054592">
    <property type="entry name" value="iREC"/>
</dbReference>
<evidence type="ECO:0000259" key="1">
    <source>
        <dbReference type="Pfam" id="PF00072"/>
    </source>
</evidence>